<dbReference type="OrthoDB" id="40349at10239"/>
<organismHost>
    <name type="scientific">Chlorella</name>
    <dbReference type="NCBI Taxonomy" id="3071"/>
</organismHost>
<name>A7IXJ0_PBCVN</name>
<keyword evidence="2" id="KW-1185">Reference proteome</keyword>
<gene>
    <name evidence="1" type="primary">b665L</name>
    <name evidence="1" type="ORF">NY2A_b665L</name>
</gene>
<dbReference type="Proteomes" id="UP000202419">
    <property type="component" value="Segment"/>
</dbReference>
<reference evidence="1 2" key="1">
    <citation type="journal article" date="2007" name="Virology">
        <title>Sequence and annotation of the 369-kb NY-2A and the 345-kb AR158 viruses that infect Chlorella NC64A.</title>
        <authorList>
            <person name="Fitzgerald L.A."/>
            <person name="Graves M.V."/>
            <person name="Li X."/>
            <person name="Feldblyum T."/>
            <person name="Nierman W.C."/>
            <person name="Van Etten J.L."/>
        </authorList>
    </citation>
    <scope>NUCLEOTIDE SEQUENCE [LARGE SCALE GENOMIC DNA]</scope>
    <source>
        <strain evidence="1 2">NY-2A</strain>
    </source>
</reference>
<dbReference type="RefSeq" id="YP_001497861.1">
    <property type="nucleotide sequence ID" value="NC_009898.1"/>
</dbReference>
<sequence>MHRRIFQFPNAIFKMLQIYLKTLLKIFQNPLPNATNAPPIFPPIFFPTSPILPPMSFPVFPISLPLSMTSFPMSFPMSLLLSITFPPTSPIFPPMLVIDFFILNGSNVFILIGSNNIIISYSNIFFVTRFRYIAIANRRISSSR</sequence>
<proteinExistence type="predicted"/>
<accession>A7IXJ0</accession>
<dbReference type="EMBL" id="DQ491002">
    <property type="protein sequence ID" value="ABT15064.1"/>
    <property type="molecule type" value="Genomic_DNA"/>
</dbReference>
<evidence type="ECO:0000313" key="1">
    <source>
        <dbReference type="EMBL" id="ABT15064.1"/>
    </source>
</evidence>
<organism evidence="1 2">
    <name type="scientific">Paramecium bursaria Chlorella virus NY2A</name>
    <name type="common">PBCV-NY2A</name>
    <dbReference type="NCBI Taxonomy" id="46021"/>
    <lineage>
        <taxon>Viruses</taxon>
        <taxon>Varidnaviria</taxon>
        <taxon>Bamfordvirae</taxon>
        <taxon>Nucleocytoviricota</taxon>
        <taxon>Megaviricetes</taxon>
        <taxon>Algavirales</taxon>
        <taxon>Phycodnaviridae</taxon>
        <taxon>Chlorovirus</taxon>
        <taxon>Chlorovirus americanus</taxon>
    </lineage>
</organism>
<dbReference type="GeneID" id="5659348"/>
<dbReference type="KEGG" id="vg:5659348"/>
<protein>
    <submittedName>
        <fullName evidence="1">Uncharacterized protein b665L</fullName>
    </submittedName>
</protein>
<evidence type="ECO:0000313" key="2">
    <source>
        <dbReference type="Proteomes" id="UP000202419"/>
    </source>
</evidence>